<keyword evidence="9 11" id="KW-1015">Disulfide bond</keyword>
<dbReference type="RefSeq" id="WP_082058797.1">
    <property type="nucleotide sequence ID" value="NZ_JXYS01000098.1"/>
</dbReference>
<dbReference type="STRING" id="1280514.AXFE_30240"/>
<dbReference type="GO" id="GO:0046872">
    <property type="term" value="F:metal ion binding"/>
    <property type="evidence" value="ECO:0007669"/>
    <property type="project" value="UniProtKB-KW"/>
</dbReference>
<feature type="binding site" evidence="11">
    <location>
        <position position="35"/>
    </location>
    <ligand>
        <name>[4Fe-4S] cluster</name>
        <dbReference type="ChEBI" id="CHEBI:49883"/>
    </ligand>
</feature>
<keyword evidence="6 11" id="KW-0411">Iron-sulfur</keyword>
<dbReference type="GO" id="GO:0045454">
    <property type="term" value="P:cell redox homeostasis"/>
    <property type="evidence" value="ECO:0007669"/>
    <property type="project" value="TreeGrafter"/>
</dbReference>
<evidence type="ECO:0000256" key="8">
    <source>
        <dbReference type="ARBA" id="ARBA00023125"/>
    </source>
</evidence>
<organism evidence="13 14">
    <name type="scientific">Acidithrix ferrooxidans</name>
    <dbReference type="NCBI Taxonomy" id="1280514"/>
    <lineage>
        <taxon>Bacteria</taxon>
        <taxon>Bacillati</taxon>
        <taxon>Actinomycetota</taxon>
        <taxon>Acidimicrobiia</taxon>
        <taxon>Acidimicrobiales</taxon>
        <taxon>Acidimicrobiaceae</taxon>
        <taxon>Acidithrix</taxon>
    </lineage>
</organism>
<evidence type="ECO:0000256" key="4">
    <source>
        <dbReference type="ARBA" id="ARBA00022723"/>
    </source>
</evidence>
<dbReference type="GO" id="GO:0051539">
    <property type="term" value="F:4 iron, 4 sulfur cluster binding"/>
    <property type="evidence" value="ECO:0007669"/>
    <property type="project" value="UniProtKB-UniRule"/>
</dbReference>
<dbReference type="AlphaFoldDB" id="A0A0D8HDV9"/>
<keyword evidence="5 11" id="KW-0408">Iron</keyword>
<evidence type="ECO:0000256" key="6">
    <source>
        <dbReference type="ARBA" id="ARBA00023014"/>
    </source>
</evidence>
<comment type="similarity">
    <text evidence="2 11">Belongs to the WhiB family.</text>
</comment>
<evidence type="ECO:0000256" key="7">
    <source>
        <dbReference type="ARBA" id="ARBA00023015"/>
    </source>
</evidence>
<protein>
    <recommendedName>
        <fullName evidence="11">Transcriptional regulator WhiB</fullName>
    </recommendedName>
</protein>
<evidence type="ECO:0000259" key="12">
    <source>
        <dbReference type="PROSITE" id="PS51674"/>
    </source>
</evidence>
<dbReference type="GO" id="GO:0045892">
    <property type="term" value="P:negative regulation of DNA-templated transcription"/>
    <property type="evidence" value="ECO:0007669"/>
    <property type="project" value="TreeGrafter"/>
</dbReference>
<comment type="cofactor">
    <cofactor evidence="11">
        <name>[4Fe-4S] cluster</name>
        <dbReference type="ChEBI" id="CHEBI:49883"/>
    </cofactor>
    <text evidence="11">Binds 1 [4Fe-4S] cluster per subunit. Following nitrosylation of the [4Fe-4S] cluster binds 1 [4Fe-8(NO)] cluster per subunit.</text>
</comment>
<evidence type="ECO:0000256" key="3">
    <source>
        <dbReference type="ARBA" id="ARBA00022485"/>
    </source>
</evidence>
<comment type="PTM">
    <text evidence="11">The Fe-S cluster can be nitrosylated by nitric oxide (NO).</text>
</comment>
<keyword evidence="3 11" id="KW-0004">4Fe-4S</keyword>
<keyword evidence="14" id="KW-1185">Reference proteome</keyword>
<evidence type="ECO:0000313" key="14">
    <source>
        <dbReference type="Proteomes" id="UP000032360"/>
    </source>
</evidence>
<evidence type="ECO:0000256" key="5">
    <source>
        <dbReference type="ARBA" id="ARBA00023004"/>
    </source>
</evidence>
<dbReference type="EMBL" id="JXYS01000098">
    <property type="protein sequence ID" value="KJF16118.1"/>
    <property type="molecule type" value="Genomic_DNA"/>
</dbReference>
<evidence type="ECO:0000256" key="1">
    <source>
        <dbReference type="ARBA" id="ARBA00004496"/>
    </source>
</evidence>
<keyword evidence="4 11" id="KW-0479">Metal-binding</keyword>
<sequence length="82" mass="9484">MQVQTWRENAACKGVRPSLFYPEDELEERKAKAICNLCRVKDRCLEFALASGESEGVWGGLNTRQRRRLARARRELKVYVGL</sequence>
<dbReference type="HAMAP" id="MF_01479">
    <property type="entry name" value="WhiB"/>
    <property type="match status" value="1"/>
</dbReference>
<feature type="binding site" evidence="11">
    <location>
        <position position="44"/>
    </location>
    <ligand>
        <name>[4Fe-4S] cluster</name>
        <dbReference type="ChEBI" id="CHEBI:49883"/>
    </ligand>
</feature>
<dbReference type="GO" id="GO:0003677">
    <property type="term" value="F:DNA binding"/>
    <property type="evidence" value="ECO:0007669"/>
    <property type="project" value="UniProtKB-UniRule"/>
</dbReference>
<dbReference type="PROSITE" id="PS51674">
    <property type="entry name" value="4FE4S_WBL"/>
    <property type="match status" value="1"/>
</dbReference>
<evidence type="ECO:0000256" key="10">
    <source>
        <dbReference type="ARBA" id="ARBA00023163"/>
    </source>
</evidence>
<gene>
    <name evidence="13" type="primary">whmD1</name>
    <name evidence="11" type="synonym">whiB</name>
    <name evidence="13" type="ORF">AXFE_30240</name>
</gene>
<dbReference type="InterPro" id="IPR003482">
    <property type="entry name" value="Whib"/>
</dbReference>
<evidence type="ECO:0000256" key="9">
    <source>
        <dbReference type="ARBA" id="ARBA00023157"/>
    </source>
</evidence>
<proteinExistence type="inferred from homology"/>
<comment type="function">
    <text evidence="11">Acts as a transcriptional regulator. Probably redox-responsive. The apo- but not holo-form probably binds DNA.</text>
</comment>
<dbReference type="PANTHER" id="PTHR38839">
    <property type="entry name" value="TRANSCRIPTIONAL REGULATOR WHID-RELATED"/>
    <property type="match status" value="1"/>
</dbReference>
<evidence type="ECO:0000313" key="13">
    <source>
        <dbReference type="EMBL" id="KJF16118.1"/>
    </source>
</evidence>
<reference evidence="13 14" key="1">
    <citation type="submission" date="2015-01" db="EMBL/GenBank/DDBJ databases">
        <title>Draft genome of the acidophilic iron oxidizer Acidithrix ferrooxidans strain Py-F3.</title>
        <authorList>
            <person name="Poehlein A."/>
            <person name="Eisen S."/>
            <person name="Schloemann M."/>
            <person name="Johnson B.D."/>
            <person name="Daniel R."/>
            <person name="Muehling M."/>
        </authorList>
    </citation>
    <scope>NUCLEOTIDE SEQUENCE [LARGE SCALE GENOMIC DNA]</scope>
    <source>
        <strain evidence="13 14">Py-F3</strain>
    </source>
</reference>
<dbReference type="Pfam" id="PF02467">
    <property type="entry name" value="Whib"/>
    <property type="match status" value="1"/>
</dbReference>
<feature type="domain" description="4Fe-4S Wbl-type" evidence="12">
    <location>
        <begin position="11"/>
        <end position="68"/>
    </location>
</feature>
<accession>A0A0D8HDV9</accession>
<name>A0A0D8HDV9_9ACTN</name>
<feature type="binding site" evidence="11">
    <location>
        <position position="38"/>
    </location>
    <ligand>
        <name>[4Fe-4S] cluster</name>
        <dbReference type="ChEBI" id="CHEBI:49883"/>
    </ligand>
</feature>
<dbReference type="GO" id="GO:0035731">
    <property type="term" value="F:dinitrosyl-iron complex binding"/>
    <property type="evidence" value="ECO:0007669"/>
    <property type="project" value="UniProtKB-UniRule"/>
</dbReference>
<comment type="caution">
    <text evidence="13">The sequence shown here is derived from an EMBL/GenBank/DDBJ whole genome shotgun (WGS) entry which is preliminary data.</text>
</comment>
<evidence type="ECO:0000256" key="11">
    <source>
        <dbReference type="HAMAP-Rule" id="MF_01479"/>
    </source>
</evidence>
<keyword evidence="10 11" id="KW-0804">Transcription</keyword>
<comment type="PTM">
    <text evidence="11">Upon Fe-S cluster removal intramolecular disulfide bonds are formed.</text>
</comment>
<feature type="binding site" evidence="11">
    <location>
        <position position="12"/>
    </location>
    <ligand>
        <name>[4Fe-4S] cluster</name>
        <dbReference type="ChEBI" id="CHEBI:49883"/>
    </ligand>
</feature>
<dbReference type="InterPro" id="IPR034768">
    <property type="entry name" value="4FE4S_WBL"/>
</dbReference>
<dbReference type="OrthoDB" id="8104048at2"/>
<comment type="subcellular location">
    <subcellularLocation>
        <location evidence="1 11">Cytoplasm</location>
    </subcellularLocation>
</comment>
<keyword evidence="11" id="KW-0963">Cytoplasm</keyword>
<dbReference type="GO" id="GO:0047134">
    <property type="term" value="F:protein-disulfide reductase [NAD(P)H] activity"/>
    <property type="evidence" value="ECO:0007669"/>
    <property type="project" value="TreeGrafter"/>
</dbReference>
<keyword evidence="8 11" id="KW-0238">DNA-binding</keyword>
<evidence type="ECO:0000256" key="2">
    <source>
        <dbReference type="ARBA" id="ARBA00006597"/>
    </source>
</evidence>
<dbReference type="Proteomes" id="UP000032360">
    <property type="component" value="Unassembled WGS sequence"/>
</dbReference>
<dbReference type="GO" id="GO:0005737">
    <property type="term" value="C:cytoplasm"/>
    <property type="evidence" value="ECO:0007669"/>
    <property type="project" value="UniProtKB-SubCell"/>
</dbReference>
<keyword evidence="7 11" id="KW-0805">Transcription regulation</keyword>